<dbReference type="Proteomes" id="UP000315471">
    <property type="component" value="Unassembled WGS sequence"/>
</dbReference>
<keyword evidence="3" id="KW-1185">Reference proteome</keyword>
<feature type="transmembrane region" description="Helical" evidence="1">
    <location>
        <begin position="98"/>
        <end position="115"/>
    </location>
</feature>
<feature type="transmembrane region" description="Helical" evidence="1">
    <location>
        <begin position="20"/>
        <end position="42"/>
    </location>
</feature>
<evidence type="ECO:0000313" key="3">
    <source>
        <dbReference type="Proteomes" id="UP000315471"/>
    </source>
</evidence>
<keyword evidence="1" id="KW-1133">Transmembrane helix</keyword>
<feature type="transmembrane region" description="Helical" evidence="1">
    <location>
        <begin position="172"/>
        <end position="188"/>
    </location>
</feature>
<protein>
    <submittedName>
        <fullName evidence="2">Uncharacterized protein</fullName>
    </submittedName>
</protein>
<proteinExistence type="predicted"/>
<feature type="transmembrane region" description="Helical" evidence="1">
    <location>
        <begin position="127"/>
        <end position="151"/>
    </location>
</feature>
<evidence type="ECO:0000313" key="2">
    <source>
        <dbReference type="EMBL" id="TWU32440.1"/>
    </source>
</evidence>
<organism evidence="2 3">
    <name type="scientific">Novipirellula aureliae</name>
    <dbReference type="NCBI Taxonomy" id="2527966"/>
    <lineage>
        <taxon>Bacteria</taxon>
        <taxon>Pseudomonadati</taxon>
        <taxon>Planctomycetota</taxon>
        <taxon>Planctomycetia</taxon>
        <taxon>Pirellulales</taxon>
        <taxon>Pirellulaceae</taxon>
        <taxon>Novipirellula</taxon>
    </lineage>
</organism>
<keyword evidence="1" id="KW-0812">Transmembrane</keyword>
<sequence length="193" mass="21367">MSVGRLPQYSLRSLMLAPVWIFFVLNIRNLIDFVAGSFFPWAQFNPQSVRLALEDQGIPYWLIWRHLTPLVCFVDELLVVALLSVLLGTVASRYTDTAFILILVSLPVFDAAAAVQNCSGPKGRGFIGFNQCVVAGFQGILIPAMLLLLLAMLFRYYRRARIEIGTVAQRDLLAGLMLLLMLVFAVAVDTGTG</sequence>
<keyword evidence="1" id="KW-0472">Membrane</keyword>
<gene>
    <name evidence="2" type="ORF">Q31b_58400</name>
</gene>
<dbReference type="AlphaFoldDB" id="A0A5C6D6J1"/>
<reference evidence="2 3" key="1">
    <citation type="submission" date="2019-02" db="EMBL/GenBank/DDBJ databases">
        <title>Deep-cultivation of Planctomycetes and their phenomic and genomic characterization uncovers novel biology.</title>
        <authorList>
            <person name="Wiegand S."/>
            <person name="Jogler M."/>
            <person name="Boedeker C."/>
            <person name="Pinto D."/>
            <person name="Vollmers J."/>
            <person name="Rivas-Marin E."/>
            <person name="Kohn T."/>
            <person name="Peeters S.H."/>
            <person name="Heuer A."/>
            <person name="Rast P."/>
            <person name="Oberbeckmann S."/>
            <person name="Bunk B."/>
            <person name="Jeske O."/>
            <person name="Meyerdierks A."/>
            <person name="Storesund J.E."/>
            <person name="Kallscheuer N."/>
            <person name="Luecker S."/>
            <person name="Lage O.M."/>
            <person name="Pohl T."/>
            <person name="Merkel B.J."/>
            <person name="Hornburger P."/>
            <person name="Mueller R.-W."/>
            <person name="Bruemmer F."/>
            <person name="Labrenz M."/>
            <person name="Spormann A.M."/>
            <person name="Op Den Camp H."/>
            <person name="Overmann J."/>
            <person name="Amann R."/>
            <person name="Jetten M.S.M."/>
            <person name="Mascher T."/>
            <person name="Medema M.H."/>
            <person name="Devos D.P."/>
            <person name="Kaster A.-K."/>
            <person name="Ovreas L."/>
            <person name="Rohde M."/>
            <person name="Galperin M.Y."/>
            <person name="Jogler C."/>
        </authorList>
    </citation>
    <scope>NUCLEOTIDE SEQUENCE [LARGE SCALE GENOMIC DNA]</scope>
    <source>
        <strain evidence="2 3">Q31b</strain>
    </source>
</reference>
<name>A0A5C6D6J1_9BACT</name>
<accession>A0A5C6D6J1</accession>
<evidence type="ECO:0000256" key="1">
    <source>
        <dbReference type="SAM" id="Phobius"/>
    </source>
</evidence>
<dbReference type="RefSeq" id="WP_146602879.1">
    <property type="nucleotide sequence ID" value="NZ_SJPY01000021.1"/>
</dbReference>
<comment type="caution">
    <text evidence="2">The sequence shown here is derived from an EMBL/GenBank/DDBJ whole genome shotgun (WGS) entry which is preliminary data.</text>
</comment>
<feature type="transmembrane region" description="Helical" evidence="1">
    <location>
        <begin position="62"/>
        <end position="86"/>
    </location>
</feature>
<dbReference type="EMBL" id="SJPY01000021">
    <property type="protein sequence ID" value="TWU32440.1"/>
    <property type="molecule type" value="Genomic_DNA"/>
</dbReference>